<feature type="domain" description="Acyltransferase 3" evidence="3">
    <location>
        <begin position="95"/>
        <end position="492"/>
    </location>
</feature>
<accession>A0A4Z0YXB9</accession>
<reference evidence="4 5" key="1">
    <citation type="submission" date="2019-03" db="EMBL/GenBank/DDBJ databases">
        <title>Draft genome sequence of Xylaria hypoxylon DSM 108379, a ubiquitous saprotrophic-parasitic fungi on hardwood.</title>
        <authorList>
            <person name="Buettner E."/>
            <person name="Leonhardt S."/>
            <person name="Gebauer A.M."/>
            <person name="Liers C."/>
            <person name="Hofrichter M."/>
            <person name="Kellner H."/>
        </authorList>
    </citation>
    <scope>NUCLEOTIDE SEQUENCE [LARGE SCALE GENOMIC DNA]</scope>
    <source>
        <strain evidence="4 5">DSM 108379</strain>
    </source>
</reference>
<dbReference type="OrthoDB" id="5819582at2759"/>
<dbReference type="Proteomes" id="UP000297716">
    <property type="component" value="Unassembled WGS sequence"/>
</dbReference>
<feature type="transmembrane region" description="Helical" evidence="2">
    <location>
        <begin position="205"/>
        <end position="224"/>
    </location>
</feature>
<dbReference type="InterPro" id="IPR050879">
    <property type="entry name" value="Acyltransferase_3"/>
</dbReference>
<dbReference type="GO" id="GO:0016747">
    <property type="term" value="F:acyltransferase activity, transferring groups other than amino-acyl groups"/>
    <property type="evidence" value="ECO:0007669"/>
    <property type="project" value="InterPro"/>
</dbReference>
<keyword evidence="5" id="KW-1185">Reference proteome</keyword>
<dbReference type="STRING" id="37992.A0A4Z0YXB9"/>
<gene>
    <name evidence="4" type="ORF">E0Z10_g113</name>
</gene>
<evidence type="ECO:0000313" key="4">
    <source>
        <dbReference type="EMBL" id="TGJ88744.1"/>
    </source>
</evidence>
<keyword evidence="2" id="KW-0812">Transmembrane</keyword>
<evidence type="ECO:0000313" key="5">
    <source>
        <dbReference type="Proteomes" id="UP000297716"/>
    </source>
</evidence>
<comment type="caution">
    <text evidence="4">The sequence shown here is derived from an EMBL/GenBank/DDBJ whole genome shotgun (WGS) entry which is preliminary data.</text>
</comment>
<sequence length="544" mass="62069">MSPVQEEKPHVFMSEDRSLSGSDAESDGSGIWGDVEARFGRVQWAATAKVYSNLVLRRIAVFLLPSFTHHRFSPARERRGDHTSSNGAKALSPTAYLDGMRGLAAFFVFFCHYFYTAFFIAEGYGWLPRPPPDSDAPPPTTSKYTSLWRLPFVRLLYSGPSMVCVFFVISGYALSLRPLQLARKRNSEAFARTTSSLVFRRFFRLYLPPVISTLGVALLLRWGAYEGTREFIQNRTFTRNVIEHHPVRLGSLSAQLTHWAHEMWAFVHIWSWANHAGSTQYDVHLWTIPLEFRCSMMLFLVLVGTARLRENIRLVVVGLLSWFVLRNDRWEMLLFLAGMTIADLDLRRNAHEGRGSTAGSSSPQPTLQLPLDEKIKPIPSPLHERSTTDSFWTLVSIFALYLLSCPDAGPWDVPGWRYLGTLIPIWFTEKYRFWQVVGSCLFVFCAARSRGWQRFFELPPIQYLGHLSYAMYLMHGPVTHILGYPVQRWAWGITGIEGSAFKSGVALAALINIPLVIWAADIFWRLVDMPTVRFAKWLESKLSV</sequence>
<evidence type="ECO:0000256" key="1">
    <source>
        <dbReference type="SAM" id="MobiDB-lite"/>
    </source>
</evidence>
<proteinExistence type="predicted"/>
<feature type="region of interest" description="Disordered" evidence="1">
    <location>
        <begin position="1"/>
        <end position="28"/>
    </location>
</feature>
<feature type="transmembrane region" description="Helical" evidence="2">
    <location>
        <begin position="155"/>
        <end position="175"/>
    </location>
</feature>
<dbReference type="PANTHER" id="PTHR23028">
    <property type="entry name" value="ACETYLTRANSFERASE"/>
    <property type="match status" value="1"/>
</dbReference>
<dbReference type="PANTHER" id="PTHR23028:SF134">
    <property type="entry name" value="PUTATIVE (AFU_ORTHOLOGUE AFUA_4G08520)-RELATED"/>
    <property type="match status" value="1"/>
</dbReference>
<evidence type="ECO:0000256" key="2">
    <source>
        <dbReference type="SAM" id="Phobius"/>
    </source>
</evidence>
<feature type="transmembrane region" description="Helical" evidence="2">
    <location>
        <begin position="506"/>
        <end position="527"/>
    </location>
</feature>
<dbReference type="AlphaFoldDB" id="A0A4Z0YXB9"/>
<dbReference type="EMBL" id="SKBN01000001">
    <property type="protein sequence ID" value="TGJ88744.1"/>
    <property type="molecule type" value="Genomic_DNA"/>
</dbReference>
<organism evidence="4 5">
    <name type="scientific">Xylaria hypoxylon</name>
    <dbReference type="NCBI Taxonomy" id="37992"/>
    <lineage>
        <taxon>Eukaryota</taxon>
        <taxon>Fungi</taxon>
        <taxon>Dikarya</taxon>
        <taxon>Ascomycota</taxon>
        <taxon>Pezizomycotina</taxon>
        <taxon>Sordariomycetes</taxon>
        <taxon>Xylariomycetidae</taxon>
        <taxon>Xylariales</taxon>
        <taxon>Xylariaceae</taxon>
        <taxon>Xylaria</taxon>
    </lineage>
</organism>
<keyword evidence="2" id="KW-0472">Membrane</keyword>
<dbReference type="Pfam" id="PF01757">
    <property type="entry name" value="Acyl_transf_3"/>
    <property type="match status" value="1"/>
</dbReference>
<feature type="transmembrane region" description="Helical" evidence="2">
    <location>
        <begin position="103"/>
        <end position="127"/>
    </location>
</feature>
<protein>
    <recommendedName>
        <fullName evidence="3">Acyltransferase 3 domain-containing protein</fullName>
    </recommendedName>
</protein>
<name>A0A4Z0YXB9_9PEZI</name>
<keyword evidence="2" id="KW-1133">Transmembrane helix</keyword>
<feature type="compositionally biased region" description="Basic and acidic residues" evidence="1">
    <location>
        <begin position="1"/>
        <end position="18"/>
    </location>
</feature>
<dbReference type="InterPro" id="IPR002656">
    <property type="entry name" value="Acyl_transf_3_dom"/>
</dbReference>
<evidence type="ECO:0000259" key="3">
    <source>
        <dbReference type="Pfam" id="PF01757"/>
    </source>
</evidence>